<feature type="non-terminal residue" evidence="1">
    <location>
        <position position="195"/>
    </location>
</feature>
<dbReference type="AlphaFoldDB" id="A0A8X7N2C8"/>
<keyword evidence="2" id="KW-1185">Reference proteome</keyword>
<proteinExistence type="predicted"/>
<evidence type="ECO:0000313" key="2">
    <source>
        <dbReference type="Proteomes" id="UP000078113"/>
    </source>
</evidence>
<evidence type="ECO:0000313" key="1">
    <source>
        <dbReference type="EMBL" id="KAE8258187.1"/>
    </source>
</evidence>
<reference evidence="1" key="1">
    <citation type="submission" date="2016-04" db="EMBL/GenBank/DDBJ databases">
        <authorList>
            <person name="Nguyen H.D."/>
            <person name="Samba Siva P."/>
            <person name="Cullis J."/>
            <person name="Levesque C.A."/>
            <person name="Hambleton S."/>
        </authorList>
    </citation>
    <scope>NUCLEOTIDE SEQUENCE</scope>
    <source>
        <strain evidence="1">DAOMC 236422</strain>
    </source>
</reference>
<accession>A0A8X7N2C8</accession>
<sequence>MAVPVRRPGRIQLQGLHPFALDFHLIWDVPAQPSRLHEECDHWTLLFKTEQDAVWQPFGPDDLPKAYDFVPNLLPKLKKKAQLDADRKVLHLLTHARRTTEDLRFSPVTAVLSVIRHIRTHHSEPVEAQGQDFGDVIISTLRMASWAKDDNELRLLNRSFTPPAQISGDLRPKNRAEGSSLAMYLQSRMTEVRAP</sequence>
<dbReference type="EMBL" id="LWDG02001319">
    <property type="protein sequence ID" value="KAE8258187.1"/>
    <property type="molecule type" value="Genomic_DNA"/>
</dbReference>
<reference evidence="1" key="2">
    <citation type="journal article" date="2019" name="IMA Fungus">
        <title>Genome sequencing and comparison of five Tilletia species to identify candidate genes for the detection of regulated species infecting wheat.</title>
        <authorList>
            <person name="Nguyen H.D.T."/>
            <person name="Sultana T."/>
            <person name="Kesanakurti P."/>
            <person name="Hambleton S."/>
        </authorList>
    </citation>
    <scope>NUCLEOTIDE SEQUENCE</scope>
    <source>
        <strain evidence="1">DAOMC 236422</strain>
    </source>
</reference>
<comment type="caution">
    <text evidence="1">The sequence shown here is derived from an EMBL/GenBank/DDBJ whole genome shotgun (WGS) entry which is preliminary data.</text>
</comment>
<organism evidence="1 2">
    <name type="scientific">Tilletia walkeri</name>
    <dbReference type="NCBI Taxonomy" id="117179"/>
    <lineage>
        <taxon>Eukaryota</taxon>
        <taxon>Fungi</taxon>
        <taxon>Dikarya</taxon>
        <taxon>Basidiomycota</taxon>
        <taxon>Ustilaginomycotina</taxon>
        <taxon>Exobasidiomycetes</taxon>
        <taxon>Tilletiales</taxon>
        <taxon>Tilletiaceae</taxon>
        <taxon>Tilletia</taxon>
    </lineage>
</organism>
<gene>
    <name evidence="1" type="ORF">A4X09_0g7866</name>
</gene>
<dbReference type="Proteomes" id="UP000078113">
    <property type="component" value="Unassembled WGS sequence"/>
</dbReference>
<name>A0A8X7N2C8_9BASI</name>
<protein>
    <submittedName>
        <fullName evidence="1">Uncharacterized protein</fullName>
    </submittedName>
</protein>